<dbReference type="InterPro" id="IPR004761">
    <property type="entry name" value="Spore_GerAB"/>
</dbReference>
<keyword evidence="6 8" id="KW-1133">Transmembrane helix</keyword>
<dbReference type="RefSeq" id="WP_211021595.1">
    <property type="nucleotide sequence ID" value="NZ_BOSL01000009.1"/>
</dbReference>
<feature type="transmembrane region" description="Helical" evidence="8">
    <location>
        <begin position="81"/>
        <end position="107"/>
    </location>
</feature>
<feature type="transmembrane region" description="Helical" evidence="8">
    <location>
        <begin position="214"/>
        <end position="237"/>
    </location>
</feature>
<feature type="transmembrane region" description="Helical" evidence="8">
    <location>
        <begin position="145"/>
        <end position="162"/>
    </location>
</feature>
<sequence length="360" mass="41462">MSHEKLHRFQIALLIFNTQTGVVLFILPRTVATYFGTNGWIALIFMFLPITLNILLITSVYRLGRGASIFAILKSGIPRFLLFPIYLVMGSGLAMVGCLVIKQYVMIYQLLIFPQTPDIVLKLVVDIIVFLLVTKGIYNISKANVFFVALLITMVPLSFIFMKDFDITRMSSFFFKEGKDFGQGFIKVYGSFMGYELSLFLFPYAEKGKKWLKYIHLGNSMTVLVYLLVTVICYGFFNYKELVHLSFPLLDMFGYLYFPFVERVQNFLYSLFLVSILITGGMYYWSSQAVFTELIPRLPWKWVLFFVMASTFIVAFIPKSLIEVEDWFNVLIYLQLGVAIVIPLLALLALLIQKGRKRHA</sequence>
<dbReference type="Pfam" id="PF03845">
    <property type="entry name" value="Spore_permease"/>
    <property type="match status" value="1"/>
</dbReference>
<keyword evidence="10" id="KW-1185">Reference proteome</keyword>
<comment type="caution">
    <text evidence="9">The sequence shown here is derived from an EMBL/GenBank/DDBJ whole genome shotgun (WGS) entry which is preliminary data.</text>
</comment>
<evidence type="ECO:0000313" key="10">
    <source>
        <dbReference type="Proteomes" id="UP000679992"/>
    </source>
</evidence>
<feature type="transmembrane region" description="Helical" evidence="8">
    <location>
        <begin position="298"/>
        <end position="318"/>
    </location>
</feature>
<dbReference type="EMBL" id="BOSL01000009">
    <property type="protein sequence ID" value="GIP53979.1"/>
    <property type="molecule type" value="Genomic_DNA"/>
</dbReference>
<evidence type="ECO:0000256" key="4">
    <source>
        <dbReference type="ARBA" id="ARBA00022544"/>
    </source>
</evidence>
<evidence type="ECO:0000256" key="3">
    <source>
        <dbReference type="ARBA" id="ARBA00022448"/>
    </source>
</evidence>
<keyword evidence="7 8" id="KW-0472">Membrane</keyword>
<feature type="transmembrane region" description="Helical" evidence="8">
    <location>
        <begin position="267"/>
        <end position="286"/>
    </location>
</feature>
<feature type="transmembrane region" description="Helical" evidence="8">
    <location>
        <begin position="39"/>
        <end position="61"/>
    </location>
</feature>
<keyword evidence="5 8" id="KW-0812">Transmembrane</keyword>
<accession>A0ABQ4MDH1</accession>
<evidence type="ECO:0000256" key="5">
    <source>
        <dbReference type="ARBA" id="ARBA00022692"/>
    </source>
</evidence>
<feature type="transmembrane region" description="Helical" evidence="8">
    <location>
        <begin position="9"/>
        <end position="27"/>
    </location>
</feature>
<keyword evidence="3" id="KW-0813">Transport</keyword>
<evidence type="ECO:0000256" key="2">
    <source>
        <dbReference type="ARBA" id="ARBA00007998"/>
    </source>
</evidence>
<evidence type="ECO:0000256" key="8">
    <source>
        <dbReference type="SAM" id="Phobius"/>
    </source>
</evidence>
<proteinExistence type="inferred from homology"/>
<dbReference type="PANTHER" id="PTHR34975:SF2">
    <property type="entry name" value="SPORE GERMINATION PROTEIN A2"/>
    <property type="match status" value="1"/>
</dbReference>
<evidence type="ECO:0000256" key="1">
    <source>
        <dbReference type="ARBA" id="ARBA00004141"/>
    </source>
</evidence>
<comment type="subcellular location">
    <subcellularLocation>
        <location evidence="1">Membrane</location>
        <topology evidence="1">Multi-pass membrane protein</topology>
    </subcellularLocation>
</comment>
<feature type="transmembrane region" description="Helical" evidence="8">
    <location>
        <begin position="330"/>
        <end position="352"/>
    </location>
</feature>
<dbReference type="PANTHER" id="PTHR34975">
    <property type="entry name" value="SPORE GERMINATION PROTEIN A2"/>
    <property type="match status" value="1"/>
</dbReference>
<protein>
    <submittedName>
        <fullName evidence="9">Germination protein XA</fullName>
    </submittedName>
</protein>
<feature type="transmembrane region" description="Helical" evidence="8">
    <location>
        <begin position="119"/>
        <end position="138"/>
    </location>
</feature>
<evidence type="ECO:0000313" key="9">
    <source>
        <dbReference type="EMBL" id="GIP53979.1"/>
    </source>
</evidence>
<dbReference type="Proteomes" id="UP000679992">
    <property type="component" value="Unassembled WGS sequence"/>
</dbReference>
<name>A0ABQ4MDH1_9BACL</name>
<keyword evidence="4" id="KW-0309">Germination</keyword>
<organism evidence="9 10">
    <name type="scientific">Paenibacillus vini</name>
    <dbReference type="NCBI Taxonomy" id="1476024"/>
    <lineage>
        <taxon>Bacteria</taxon>
        <taxon>Bacillati</taxon>
        <taxon>Bacillota</taxon>
        <taxon>Bacilli</taxon>
        <taxon>Bacillales</taxon>
        <taxon>Paenibacillaceae</taxon>
        <taxon>Paenibacillus</taxon>
    </lineage>
</organism>
<evidence type="ECO:0000256" key="7">
    <source>
        <dbReference type="ARBA" id="ARBA00023136"/>
    </source>
</evidence>
<evidence type="ECO:0000256" key="6">
    <source>
        <dbReference type="ARBA" id="ARBA00022989"/>
    </source>
</evidence>
<comment type="similarity">
    <text evidence="2">Belongs to the amino acid-polyamine-organocation (APC) superfamily. Spore germination protein (SGP) (TC 2.A.3.9) family.</text>
</comment>
<feature type="transmembrane region" description="Helical" evidence="8">
    <location>
        <begin position="182"/>
        <end position="202"/>
    </location>
</feature>
<reference evidence="9 10" key="1">
    <citation type="submission" date="2021-03" db="EMBL/GenBank/DDBJ databases">
        <title>Antimicrobial resistance genes in bacteria isolated from Japanese honey, and their potential for conferring macrolide and lincosamide resistance in the American foulbrood pathogen Paenibacillus larvae.</title>
        <authorList>
            <person name="Okamoto M."/>
            <person name="Kumagai M."/>
            <person name="Kanamori H."/>
            <person name="Takamatsu D."/>
        </authorList>
    </citation>
    <scope>NUCLEOTIDE SEQUENCE [LARGE SCALE GENOMIC DNA]</scope>
    <source>
        <strain evidence="9 10">J42TS3</strain>
    </source>
</reference>
<gene>
    <name evidence="9" type="primary">gerIB</name>
    <name evidence="9" type="ORF">J42TS3_30140</name>
</gene>